<evidence type="ECO:0000313" key="16">
    <source>
        <dbReference type="EMBL" id="KAK7576172.1"/>
    </source>
</evidence>
<evidence type="ECO:0000256" key="11">
    <source>
        <dbReference type="ARBA" id="ARBA00033002"/>
    </source>
</evidence>
<dbReference type="EMBL" id="JBBCAQ010000036">
    <property type="protein sequence ID" value="KAK7576172.1"/>
    <property type="molecule type" value="Genomic_DNA"/>
</dbReference>
<sequence length="284" mass="31715">MSKAGSKGFSDDKPITAVIVIEDLTKCPKGFTVISRTYDTDFDADLWKENSFFARKVTRYLCISRLESIVDYVLENLVVINDKELPPEGYGSIPKTSDTDQKAWRKKQLCYKLSRKNICHSVVTDIILLGRNKRAPDGYSYVGDLNGLILCLKSKPAATVFSNISPSVNIFNGLMKSHTESSLNGNSAAPTGEISFSHDNEPHDYEKLVVKPTRPAPAVPSQNQFNCSSSYQGIQGIPFLLNTRLEASSRSLLASLPSVQIKTKEDIEKEYSYDFKTEKQLCMY</sequence>
<evidence type="ECO:0000313" key="17">
    <source>
        <dbReference type="Proteomes" id="UP001367676"/>
    </source>
</evidence>
<dbReference type="GO" id="GO:0000813">
    <property type="term" value="C:ESCRT I complex"/>
    <property type="evidence" value="ECO:0007669"/>
    <property type="project" value="InterPro"/>
</dbReference>
<dbReference type="GO" id="GO:0019075">
    <property type="term" value="P:virus maturation"/>
    <property type="evidence" value="ECO:0007669"/>
    <property type="project" value="TreeGrafter"/>
</dbReference>
<dbReference type="Gene3D" id="2.100.10.50">
    <property type="match status" value="1"/>
</dbReference>
<dbReference type="GO" id="GO:0031902">
    <property type="term" value="C:late endosome membrane"/>
    <property type="evidence" value="ECO:0007669"/>
    <property type="project" value="UniProtKB-SubCell"/>
</dbReference>
<dbReference type="PANTHER" id="PTHR31612:SF2">
    <property type="entry name" value="MULTIVESICULAR BODY SUBUNIT 12A"/>
    <property type="match status" value="1"/>
</dbReference>
<dbReference type="PROSITE" id="PS51497">
    <property type="entry name" value="UMA"/>
    <property type="match status" value="1"/>
</dbReference>
<dbReference type="GO" id="GO:0005829">
    <property type="term" value="C:cytosol"/>
    <property type="evidence" value="ECO:0007669"/>
    <property type="project" value="TreeGrafter"/>
</dbReference>
<keyword evidence="5" id="KW-0813">Transport</keyword>
<dbReference type="GO" id="GO:0032510">
    <property type="term" value="P:endosome to lysosome transport via multivesicular body sorting pathway"/>
    <property type="evidence" value="ECO:0007669"/>
    <property type="project" value="TreeGrafter"/>
</dbReference>
<evidence type="ECO:0000256" key="9">
    <source>
        <dbReference type="ARBA" id="ARBA00023036"/>
    </source>
</evidence>
<dbReference type="GO" id="GO:0046755">
    <property type="term" value="P:viral budding"/>
    <property type="evidence" value="ECO:0007669"/>
    <property type="project" value="TreeGrafter"/>
</dbReference>
<name>A0AAN9T789_9HEMI</name>
<gene>
    <name evidence="16" type="ORF">V9T40_012458</name>
</gene>
<evidence type="ECO:0000256" key="6">
    <source>
        <dbReference type="ARBA" id="ARBA00022490"/>
    </source>
</evidence>
<dbReference type="GO" id="GO:0042058">
    <property type="term" value="P:regulation of epidermal growth factor receptor signaling pathway"/>
    <property type="evidence" value="ECO:0007669"/>
    <property type="project" value="TreeGrafter"/>
</dbReference>
<evidence type="ECO:0000256" key="7">
    <source>
        <dbReference type="ARBA" id="ARBA00022753"/>
    </source>
</evidence>
<dbReference type="GO" id="GO:0015031">
    <property type="term" value="P:protein transport"/>
    <property type="evidence" value="ECO:0007669"/>
    <property type="project" value="UniProtKB-KW"/>
</dbReference>
<evidence type="ECO:0000256" key="10">
    <source>
        <dbReference type="ARBA" id="ARBA00023136"/>
    </source>
</evidence>
<keyword evidence="7" id="KW-0967">Endosome</keyword>
<evidence type="ECO:0000256" key="3">
    <source>
        <dbReference type="ARBA" id="ARBA00010432"/>
    </source>
</evidence>
<evidence type="ECO:0000259" key="14">
    <source>
        <dbReference type="PROSITE" id="PS51497"/>
    </source>
</evidence>
<evidence type="ECO:0000256" key="8">
    <source>
        <dbReference type="ARBA" id="ARBA00022927"/>
    </source>
</evidence>
<evidence type="ECO:0000256" key="13">
    <source>
        <dbReference type="ARBA" id="ARBA00053101"/>
    </source>
</evidence>
<protein>
    <recommendedName>
        <fullName evidence="4">Multivesicular body subunit 12A</fullName>
    </recommendedName>
    <alternativeName>
        <fullName evidence="12">ESCRT-I complex subunit MVB12A</fullName>
    </alternativeName>
    <alternativeName>
        <fullName evidence="11">Protein FAM125A</fullName>
    </alternativeName>
</protein>
<dbReference type="PANTHER" id="PTHR31612">
    <property type="entry name" value="MULTIVESICULAR BODY SUBUNIT 12A"/>
    <property type="match status" value="1"/>
</dbReference>
<dbReference type="GO" id="GO:0032801">
    <property type="term" value="P:receptor catabolic process"/>
    <property type="evidence" value="ECO:0007669"/>
    <property type="project" value="TreeGrafter"/>
</dbReference>
<dbReference type="InterPro" id="IPR040335">
    <property type="entry name" value="MVB12A"/>
</dbReference>
<keyword evidence="8" id="KW-0653">Protein transport</keyword>
<feature type="domain" description="MABP" evidence="15">
    <location>
        <begin position="12"/>
        <end position="156"/>
    </location>
</feature>
<keyword evidence="9" id="KW-0729">SH3-binding</keyword>
<comment type="function">
    <text evidence="13">Component of the ESCRT-I complex, a regulator of vesicular trafficking process. Required for the sorting of endocytic ubiquitinated cargos into multivesicular bodies.</text>
</comment>
<organism evidence="16 17">
    <name type="scientific">Parthenolecanium corni</name>
    <dbReference type="NCBI Taxonomy" id="536013"/>
    <lineage>
        <taxon>Eukaryota</taxon>
        <taxon>Metazoa</taxon>
        <taxon>Ecdysozoa</taxon>
        <taxon>Arthropoda</taxon>
        <taxon>Hexapoda</taxon>
        <taxon>Insecta</taxon>
        <taxon>Pterygota</taxon>
        <taxon>Neoptera</taxon>
        <taxon>Paraneoptera</taxon>
        <taxon>Hemiptera</taxon>
        <taxon>Sternorrhyncha</taxon>
        <taxon>Coccoidea</taxon>
        <taxon>Coccidae</taxon>
        <taxon>Parthenolecanium</taxon>
    </lineage>
</organism>
<accession>A0AAN9T789</accession>
<evidence type="ECO:0000256" key="12">
    <source>
        <dbReference type="ARBA" id="ARBA00033024"/>
    </source>
</evidence>
<proteinExistence type="inferred from homology"/>
<dbReference type="AlphaFoldDB" id="A0AAN9T789"/>
<dbReference type="InterPro" id="IPR023340">
    <property type="entry name" value="UMA"/>
</dbReference>
<evidence type="ECO:0000256" key="4">
    <source>
        <dbReference type="ARBA" id="ARBA00017653"/>
    </source>
</evidence>
<feature type="domain" description="UMA" evidence="14">
    <location>
        <begin position="234"/>
        <end position="282"/>
    </location>
</feature>
<dbReference type="Pfam" id="PF10240">
    <property type="entry name" value="DUF2464"/>
    <property type="match status" value="1"/>
</dbReference>
<dbReference type="Proteomes" id="UP001367676">
    <property type="component" value="Unassembled WGS sequence"/>
</dbReference>
<keyword evidence="6" id="KW-0963">Cytoplasm</keyword>
<comment type="subcellular location">
    <subcellularLocation>
        <location evidence="1">Cytoplasm</location>
    </subcellularLocation>
    <subcellularLocation>
        <location evidence="2">Late endosome membrane</location>
        <topology evidence="2">Peripheral membrane protein</topology>
    </subcellularLocation>
</comment>
<dbReference type="InterPro" id="IPR023341">
    <property type="entry name" value="MABP"/>
</dbReference>
<evidence type="ECO:0000256" key="2">
    <source>
        <dbReference type="ARBA" id="ARBA00004633"/>
    </source>
</evidence>
<dbReference type="InterPro" id="IPR018798">
    <property type="entry name" value="MVB12A/B"/>
</dbReference>
<evidence type="ECO:0000256" key="1">
    <source>
        <dbReference type="ARBA" id="ARBA00004496"/>
    </source>
</evidence>
<keyword evidence="10" id="KW-0472">Membrane</keyword>
<evidence type="ECO:0000256" key="5">
    <source>
        <dbReference type="ARBA" id="ARBA00022448"/>
    </source>
</evidence>
<comment type="caution">
    <text evidence="16">The sequence shown here is derived from an EMBL/GenBank/DDBJ whole genome shotgun (WGS) entry which is preliminary data.</text>
</comment>
<evidence type="ECO:0000259" key="15">
    <source>
        <dbReference type="PROSITE" id="PS51498"/>
    </source>
</evidence>
<reference evidence="16 17" key="1">
    <citation type="submission" date="2024-03" db="EMBL/GenBank/DDBJ databases">
        <title>Adaptation during the transition from Ophiocordyceps entomopathogen to insect associate is accompanied by gene loss and intensified selection.</title>
        <authorList>
            <person name="Ward C.M."/>
            <person name="Onetto C.A."/>
            <person name="Borneman A.R."/>
        </authorList>
    </citation>
    <scope>NUCLEOTIDE SEQUENCE [LARGE SCALE GENOMIC DNA]</scope>
    <source>
        <strain evidence="16">AWRI1</strain>
        <tissue evidence="16">Single Adult Female</tissue>
    </source>
</reference>
<dbReference type="PROSITE" id="PS51498">
    <property type="entry name" value="MABP"/>
    <property type="match status" value="1"/>
</dbReference>
<comment type="similarity">
    <text evidence="3">Belongs to the MVB12 family.</text>
</comment>
<keyword evidence="17" id="KW-1185">Reference proteome</keyword>
<dbReference type="GO" id="GO:0017124">
    <property type="term" value="F:SH3 domain binding"/>
    <property type="evidence" value="ECO:0007669"/>
    <property type="project" value="UniProtKB-KW"/>
</dbReference>
<dbReference type="FunFam" id="2.100.10.50:FF:000002">
    <property type="entry name" value="Multivesicular body subunit 12B"/>
    <property type="match status" value="1"/>
</dbReference>